<feature type="compositionally biased region" description="Pro residues" evidence="1">
    <location>
        <begin position="89"/>
        <end position="103"/>
    </location>
</feature>
<feature type="chain" id="PRO_5047247404" evidence="2">
    <location>
        <begin position="19"/>
        <end position="212"/>
    </location>
</feature>
<keyword evidence="2" id="KW-0732">Signal</keyword>
<evidence type="ECO:0000313" key="3">
    <source>
        <dbReference type="EMBL" id="KAL0947280.1"/>
    </source>
</evidence>
<sequence length="212" mass="21451">MVALAFVFTSCLAIWALAYPLPRSGLAPAAVTPDASILGYSSISSGAVQVEAPSALTGTVSPRALLPKIFKKLSAAKTSPKPQSQRVQKPPPVAQRPAQPPVQPLRSTDDPTPPQSSPDAKAKIADLAADFLKDNGGALCNNLLDGACQDKTDQGSQNSAALANTGVPLNVVVNLTMPSCAIANPAVSASATAYPAVPPNAPANPAVSPNAV</sequence>
<name>A0ABR3IVL8_9AGAR</name>
<dbReference type="Proteomes" id="UP001556367">
    <property type="component" value="Unassembled WGS sequence"/>
</dbReference>
<protein>
    <submittedName>
        <fullName evidence="3">Uncharacterized protein</fullName>
    </submittedName>
</protein>
<feature type="signal peptide" evidence="2">
    <location>
        <begin position="1"/>
        <end position="18"/>
    </location>
</feature>
<evidence type="ECO:0000256" key="2">
    <source>
        <dbReference type="SAM" id="SignalP"/>
    </source>
</evidence>
<organism evidence="3 4">
    <name type="scientific">Hohenbuehelia grisea</name>
    <dbReference type="NCBI Taxonomy" id="104357"/>
    <lineage>
        <taxon>Eukaryota</taxon>
        <taxon>Fungi</taxon>
        <taxon>Dikarya</taxon>
        <taxon>Basidiomycota</taxon>
        <taxon>Agaricomycotina</taxon>
        <taxon>Agaricomycetes</taxon>
        <taxon>Agaricomycetidae</taxon>
        <taxon>Agaricales</taxon>
        <taxon>Pleurotineae</taxon>
        <taxon>Pleurotaceae</taxon>
        <taxon>Hohenbuehelia</taxon>
    </lineage>
</organism>
<gene>
    <name evidence="3" type="ORF">HGRIS_013400</name>
</gene>
<proteinExistence type="predicted"/>
<evidence type="ECO:0000313" key="4">
    <source>
        <dbReference type="Proteomes" id="UP001556367"/>
    </source>
</evidence>
<evidence type="ECO:0000256" key="1">
    <source>
        <dbReference type="SAM" id="MobiDB-lite"/>
    </source>
</evidence>
<dbReference type="EMBL" id="JASNQZ010000015">
    <property type="protein sequence ID" value="KAL0947280.1"/>
    <property type="molecule type" value="Genomic_DNA"/>
</dbReference>
<reference evidence="4" key="1">
    <citation type="submission" date="2024-06" db="EMBL/GenBank/DDBJ databases">
        <title>Multi-omics analyses provide insights into the biosynthesis of the anticancer antibiotic pleurotin in Hohenbuehelia grisea.</title>
        <authorList>
            <person name="Weaver J.A."/>
            <person name="Alberti F."/>
        </authorList>
    </citation>
    <scope>NUCLEOTIDE SEQUENCE [LARGE SCALE GENOMIC DNA]</scope>
    <source>
        <strain evidence="4">T-177</strain>
    </source>
</reference>
<accession>A0ABR3IVL8</accession>
<comment type="caution">
    <text evidence="3">The sequence shown here is derived from an EMBL/GenBank/DDBJ whole genome shotgun (WGS) entry which is preliminary data.</text>
</comment>
<keyword evidence="4" id="KW-1185">Reference proteome</keyword>
<feature type="region of interest" description="Disordered" evidence="1">
    <location>
        <begin position="75"/>
        <end position="120"/>
    </location>
</feature>